<reference evidence="2 3" key="2">
    <citation type="submission" date="2024-01" db="EMBL/GenBank/DDBJ databases">
        <title>Comparative genomics of Cryptococcus and Kwoniella reveals pathogenesis evolution and contrasting modes of karyotype evolution via chromosome fusion or intercentromeric recombination.</title>
        <authorList>
            <person name="Coelho M.A."/>
            <person name="David-Palma M."/>
            <person name="Shea T."/>
            <person name="Bowers K."/>
            <person name="Mcginley-Smith S."/>
            <person name="Mohammad A.W."/>
            <person name="Gnirke A."/>
            <person name="Yurkov A.M."/>
            <person name="Nowrousian M."/>
            <person name="Sun S."/>
            <person name="Cuomo C.A."/>
            <person name="Heitman J."/>
        </authorList>
    </citation>
    <scope>NUCLEOTIDE SEQUENCE [LARGE SCALE GENOMIC DNA]</scope>
    <source>
        <strain evidence="2 3">IND107</strain>
    </source>
</reference>
<sequence>MPPVISSVVWFAQNAQYIITFVFGGIALVFSCLACLILRWVLPNPFSGLFSSSKSSPNRKPTKTRGKTSNIKKTTFRRRVTRNNSPGLVDSALTMMATALIICSVTSAIICTYSLTSQGCEALRYLGLIEWLPWKTGLRCYRSRWDWVGEFLGELLLTLLQKSEYGAAAIKTIENM</sequence>
<evidence type="ECO:0000313" key="2">
    <source>
        <dbReference type="EMBL" id="KAL0250743.1"/>
    </source>
</evidence>
<accession>A0ABR3BUX5</accession>
<name>A0ABR3BUX5_9TREE</name>
<dbReference type="RefSeq" id="XP_066614930.1">
    <property type="nucleotide sequence ID" value="XM_066757461.1"/>
</dbReference>
<protein>
    <submittedName>
        <fullName evidence="2">Uncharacterized protein</fullName>
    </submittedName>
</protein>
<reference evidence="3" key="1">
    <citation type="submission" date="2015-01" db="EMBL/GenBank/DDBJ databases">
        <title>The Genome Sequence of Cryptococcus gattii MMRL2647.</title>
        <authorList>
            <consortium name="The Broad Institute Genomics Platform"/>
            <person name="Cuomo C."/>
            <person name="Litvintseva A."/>
            <person name="Chen Y."/>
            <person name="Heitman J."/>
            <person name="Sun S."/>
            <person name="Springer D."/>
            <person name="Dromer F."/>
            <person name="Young S."/>
            <person name="Zeng Q."/>
            <person name="Gargeya S."/>
            <person name="Abouelleil A."/>
            <person name="Alvarado L."/>
            <person name="Chapman S.B."/>
            <person name="Gainer-Dewar J."/>
            <person name="Goldberg J."/>
            <person name="Griggs A."/>
            <person name="Gujja S."/>
            <person name="Hansen M."/>
            <person name="Howarth C."/>
            <person name="Imamovic A."/>
            <person name="Larimer J."/>
            <person name="Murphy C."/>
            <person name="Naylor J."/>
            <person name="Pearson M."/>
            <person name="Priest M."/>
            <person name="Roberts A."/>
            <person name="Saif S."/>
            <person name="Shea T."/>
            <person name="Sykes S."/>
            <person name="Wortman J."/>
            <person name="Nusbaum C."/>
            <person name="Birren B."/>
        </authorList>
    </citation>
    <scope>NUCLEOTIDE SEQUENCE [LARGE SCALE GENOMIC DNA]</scope>
    <source>
        <strain evidence="3">IND107</strain>
    </source>
</reference>
<keyword evidence="1" id="KW-1133">Transmembrane helix</keyword>
<dbReference type="GeneID" id="91989815"/>
<dbReference type="EMBL" id="ATAM02000004">
    <property type="protein sequence ID" value="KAL0250743.1"/>
    <property type="molecule type" value="Genomic_DNA"/>
</dbReference>
<comment type="caution">
    <text evidence="2">The sequence shown here is derived from an EMBL/GenBank/DDBJ whole genome shotgun (WGS) entry which is preliminary data.</text>
</comment>
<organism evidence="2 3">
    <name type="scientific">Cryptococcus tetragattii IND107</name>
    <dbReference type="NCBI Taxonomy" id="1296105"/>
    <lineage>
        <taxon>Eukaryota</taxon>
        <taxon>Fungi</taxon>
        <taxon>Dikarya</taxon>
        <taxon>Basidiomycota</taxon>
        <taxon>Agaricomycotina</taxon>
        <taxon>Tremellomycetes</taxon>
        <taxon>Tremellales</taxon>
        <taxon>Cryptococcaceae</taxon>
        <taxon>Cryptococcus</taxon>
        <taxon>Cryptococcus gattii species complex</taxon>
    </lineage>
</organism>
<feature type="transmembrane region" description="Helical" evidence="1">
    <location>
        <begin position="87"/>
        <end position="110"/>
    </location>
</feature>
<evidence type="ECO:0000313" key="3">
    <source>
        <dbReference type="Proteomes" id="UP000054399"/>
    </source>
</evidence>
<dbReference type="Proteomes" id="UP000054399">
    <property type="component" value="Unassembled WGS sequence"/>
</dbReference>
<proteinExistence type="predicted"/>
<keyword evidence="1" id="KW-0472">Membrane</keyword>
<evidence type="ECO:0000256" key="1">
    <source>
        <dbReference type="SAM" id="Phobius"/>
    </source>
</evidence>
<keyword evidence="1" id="KW-0812">Transmembrane</keyword>
<gene>
    <name evidence="2" type="ORF">I308_102959</name>
</gene>
<keyword evidence="3" id="KW-1185">Reference proteome</keyword>
<feature type="transmembrane region" description="Helical" evidence="1">
    <location>
        <begin position="17"/>
        <end position="42"/>
    </location>
</feature>